<reference evidence="6 7" key="1">
    <citation type="submission" date="2019-02" db="EMBL/GenBank/DDBJ databases">
        <title>Deep-cultivation of Planctomycetes and their phenomic and genomic characterization uncovers novel biology.</title>
        <authorList>
            <person name="Wiegand S."/>
            <person name="Jogler M."/>
            <person name="Boedeker C."/>
            <person name="Pinto D."/>
            <person name="Vollmers J."/>
            <person name="Rivas-Marin E."/>
            <person name="Kohn T."/>
            <person name="Peeters S.H."/>
            <person name="Heuer A."/>
            <person name="Rast P."/>
            <person name="Oberbeckmann S."/>
            <person name="Bunk B."/>
            <person name="Jeske O."/>
            <person name="Meyerdierks A."/>
            <person name="Storesund J.E."/>
            <person name="Kallscheuer N."/>
            <person name="Luecker S."/>
            <person name="Lage O.M."/>
            <person name="Pohl T."/>
            <person name="Merkel B.J."/>
            <person name="Hornburger P."/>
            <person name="Mueller R.-W."/>
            <person name="Bruemmer F."/>
            <person name="Labrenz M."/>
            <person name="Spormann A.M."/>
            <person name="Op Den Camp H."/>
            <person name="Overmann J."/>
            <person name="Amann R."/>
            <person name="Jetten M.S.M."/>
            <person name="Mascher T."/>
            <person name="Medema M.H."/>
            <person name="Devos D.P."/>
            <person name="Kaster A.-K."/>
            <person name="Ovreas L."/>
            <person name="Rohde M."/>
            <person name="Galperin M.Y."/>
            <person name="Jogler C."/>
        </authorList>
    </citation>
    <scope>NUCLEOTIDE SEQUENCE [LARGE SCALE GENOMIC DNA]</scope>
    <source>
        <strain evidence="6 7">Pla123a</strain>
    </source>
</reference>
<dbReference type="CDD" id="cd06583">
    <property type="entry name" value="PGRP"/>
    <property type="match status" value="1"/>
</dbReference>
<evidence type="ECO:0000259" key="4">
    <source>
        <dbReference type="SMART" id="SM00644"/>
    </source>
</evidence>
<feature type="signal peptide" evidence="3">
    <location>
        <begin position="1"/>
        <end position="25"/>
    </location>
</feature>
<dbReference type="SUPFAM" id="SSF55846">
    <property type="entry name" value="N-acetylmuramoyl-L-alanine amidase-like"/>
    <property type="match status" value="1"/>
</dbReference>
<sequence precursor="true">MIRTCLAIGLLAASVGLSFSTAARATGAEVDVPRPERFVSAEQWGSDPDPIDDSRRHTPKYVTLHHAGVKWDAGRDPVAFIRNMQSWGKRRPEVEPPPRNTYWPDLPYHFLIAPDGRIYEGRPLDYEPESNTKYELAGHIGVELMGNFEEQRPSPAQVDSAVRLTAWLLGKFELPLAAISTHGKVAKGQTSCPGRDFARYFEGDPPEFNTWVGRVLDGEEPRIELGAPLAEGPKKLITESEGVPQE</sequence>
<dbReference type="InterPro" id="IPR002502">
    <property type="entry name" value="Amidase_domain"/>
</dbReference>
<dbReference type="RefSeq" id="WP_197527960.1">
    <property type="nucleotide sequence ID" value="NZ_SJPO01000006.1"/>
</dbReference>
<dbReference type="InterPro" id="IPR036505">
    <property type="entry name" value="Amidase/PGRP_sf"/>
</dbReference>
<feature type="region of interest" description="Disordered" evidence="2">
    <location>
        <begin position="225"/>
        <end position="246"/>
    </location>
</feature>
<dbReference type="Pfam" id="PF01510">
    <property type="entry name" value="Amidase_2"/>
    <property type="match status" value="1"/>
</dbReference>
<dbReference type="SMART" id="SM00701">
    <property type="entry name" value="PGRP"/>
    <property type="match status" value="1"/>
</dbReference>
<feature type="domain" description="N-acetylmuramoyl-L-alanine amidase" evidence="4">
    <location>
        <begin position="49"/>
        <end position="194"/>
    </location>
</feature>
<organism evidence="6 7">
    <name type="scientific">Posidoniimonas polymericola</name>
    <dbReference type="NCBI Taxonomy" id="2528002"/>
    <lineage>
        <taxon>Bacteria</taxon>
        <taxon>Pseudomonadati</taxon>
        <taxon>Planctomycetota</taxon>
        <taxon>Planctomycetia</taxon>
        <taxon>Pirellulales</taxon>
        <taxon>Lacipirellulaceae</taxon>
        <taxon>Posidoniimonas</taxon>
    </lineage>
</organism>
<evidence type="ECO:0000313" key="7">
    <source>
        <dbReference type="Proteomes" id="UP000318478"/>
    </source>
</evidence>
<dbReference type="PANTHER" id="PTHR11022:SF41">
    <property type="entry name" value="PEPTIDOGLYCAN-RECOGNITION PROTEIN LC-RELATED"/>
    <property type="match status" value="1"/>
</dbReference>
<dbReference type="PANTHER" id="PTHR11022">
    <property type="entry name" value="PEPTIDOGLYCAN RECOGNITION PROTEIN"/>
    <property type="match status" value="1"/>
</dbReference>
<dbReference type="GO" id="GO:0008270">
    <property type="term" value="F:zinc ion binding"/>
    <property type="evidence" value="ECO:0007669"/>
    <property type="project" value="InterPro"/>
</dbReference>
<feature type="chain" id="PRO_5022896040" evidence="3">
    <location>
        <begin position="26"/>
        <end position="246"/>
    </location>
</feature>
<dbReference type="GO" id="GO:0008745">
    <property type="term" value="F:N-acetylmuramoyl-L-alanine amidase activity"/>
    <property type="evidence" value="ECO:0007669"/>
    <property type="project" value="InterPro"/>
</dbReference>
<evidence type="ECO:0000256" key="3">
    <source>
        <dbReference type="SAM" id="SignalP"/>
    </source>
</evidence>
<comment type="caution">
    <text evidence="6">The sequence shown here is derived from an EMBL/GenBank/DDBJ whole genome shotgun (WGS) entry which is preliminary data.</text>
</comment>
<gene>
    <name evidence="6" type="ORF">Pla123a_28560</name>
</gene>
<dbReference type="Gene3D" id="3.40.80.10">
    <property type="entry name" value="Peptidoglycan recognition protein-like"/>
    <property type="match status" value="1"/>
</dbReference>
<dbReference type="InterPro" id="IPR006619">
    <property type="entry name" value="PGRP_domain_met/bac"/>
</dbReference>
<evidence type="ECO:0000256" key="1">
    <source>
        <dbReference type="ARBA" id="ARBA00007553"/>
    </source>
</evidence>
<dbReference type="Proteomes" id="UP000318478">
    <property type="component" value="Unassembled WGS sequence"/>
</dbReference>
<protein>
    <submittedName>
        <fullName evidence="6">N-acetylmuramoyl-L-alanine amidase</fullName>
    </submittedName>
</protein>
<evidence type="ECO:0000313" key="6">
    <source>
        <dbReference type="EMBL" id="TWT76069.1"/>
    </source>
</evidence>
<feature type="domain" description="Peptidoglycan recognition protein family" evidence="5">
    <location>
        <begin position="36"/>
        <end position="186"/>
    </location>
</feature>
<dbReference type="EMBL" id="SJPO01000006">
    <property type="protein sequence ID" value="TWT76069.1"/>
    <property type="molecule type" value="Genomic_DNA"/>
</dbReference>
<evidence type="ECO:0000259" key="5">
    <source>
        <dbReference type="SMART" id="SM00701"/>
    </source>
</evidence>
<comment type="similarity">
    <text evidence="1">Belongs to the N-acetylmuramoyl-L-alanine amidase 2 family.</text>
</comment>
<dbReference type="InterPro" id="IPR015510">
    <property type="entry name" value="PGRP"/>
</dbReference>
<evidence type="ECO:0000256" key="2">
    <source>
        <dbReference type="SAM" id="MobiDB-lite"/>
    </source>
</evidence>
<keyword evidence="3" id="KW-0732">Signal</keyword>
<keyword evidence="7" id="KW-1185">Reference proteome</keyword>
<proteinExistence type="inferred from homology"/>
<dbReference type="GO" id="GO:0009253">
    <property type="term" value="P:peptidoglycan catabolic process"/>
    <property type="evidence" value="ECO:0007669"/>
    <property type="project" value="InterPro"/>
</dbReference>
<dbReference type="SMART" id="SM00644">
    <property type="entry name" value="Ami_2"/>
    <property type="match status" value="1"/>
</dbReference>
<name>A0A5C5YMK0_9BACT</name>
<dbReference type="AlphaFoldDB" id="A0A5C5YMK0"/>
<accession>A0A5C5YMK0</accession>